<protein>
    <submittedName>
        <fullName evidence="1">Uncharacterized protein</fullName>
    </submittedName>
</protein>
<dbReference type="EMBL" id="UINC01095279">
    <property type="protein sequence ID" value="SVC51238.1"/>
    <property type="molecule type" value="Genomic_DNA"/>
</dbReference>
<proteinExistence type="predicted"/>
<evidence type="ECO:0000313" key="1">
    <source>
        <dbReference type="EMBL" id="SVC51238.1"/>
    </source>
</evidence>
<accession>A0A382MS44</accession>
<gene>
    <name evidence="1" type="ORF">METZ01_LOCUS304092</name>
</gene>
<name>A0A382MS44_9ZZZZ</name>
<sequence>MKNLILILWFVLFLSPSALAGVEYVTEQVCHAISGCWVDTKTGECPNCVMETRKVVHTHEEEPVVVEEKLVVVKKSFVEPKKTFTRVMSPEVYGVKVELPTRKKTIKKKGNWTCIVSPCDFIDEDGNLIEKS</sequence>
<organism evidence="1">
    <name type="scientific">marine metagenome</name>
    <dbReference type="NCBI Taxonomy" id="408172"/>
    <lineage>
        <taxon>unclassified sequences</taxon>
        <taxon>metagenomes</taxon>
        <taxon>ecological metagenomes</taxon>
    </lineage>
</organism>
<dbReference type="AlphaFoldDB" id="A0A382MS44"/>
<reference evidence="1" key="1">
    <citation type="submission" date="2018-05" db="EMBL/GenBank/DDBJ databases">
        <authorList>
            <person name="Lanie J.A."/>
            <person name="Ng W.-L."/>
            <person name="Kazmierczak K.M."/>
            <person name="Andrzejewski T.M."/>
            <person name="Davidsen T.M."/>
            <person name="Wayne K.J."/>
            <person name="Tettelin H."/>
            <person name="Glass J.I."/>
            <person name="Rusch D."/>
            <person name="Podicherti R."/>
            <person name="Tsui H.-C.T."/>
            <person name="Winkler M.E."/>
        </authorList>
    </citation>
    <scope>NUCLEOTIDE SEQUENCE</scope>
</reference>